<dbReference type="GO" id="GO:0051539">
    <property type="term" value="F:4 iron, 4 sulfur cluster binding"/>
    <property type="evidence" value="ECO:0007669"/>
    <property type="project" value="UniProtKB-KW"/>
</dbReference>
<dbReference type="GO" id="GO:0005886">
    <property type="term" value="C:plasma membrane"/>
    <property type="evidence" value="ECO:0007669"/>
    <property type="project" value="TreeGrafter"/>
</dbReference>
<keyword evidence="6" id="KW-0812">Transmembrane</keyword>
<evidence type="ECO:0000313" key="8">
    <source>
        <dbReference type="EMBL" id="EPR65954.1"/>
    </source>
</evidence>
<keyword evidence="5" id="KW-0411">Iron-sulfur</keyword>
<dbReference type="STRING" id="641524.ADICYQ_5099"/>
<reference evidence="8 9" key="1">
    <citation type="journal article" date="2013" name="Genome Announc.">
        <title>Draft Genome Sequence of Cyclobacterium qasimii Strain M12-11BT, Isolated from Arctic Marine Sediment.</title>
        <authorList>
            <person name="Shivaji S."/>
            <person name="Ara S."/>
            <person name="Singh A."/>
            <person name="Kumar Pinnaka A."/>
        </authorList>
    </citation>
    <scope>NUCLEOTIDE SEQUENCE [LARGE SCALE GENOMIC DNA]</scope>
    <source>
        <strain evidence="8 9">M12-11B</strain>
    </source>
</reference>
<accession>S7WGR2</accession>
<dbReference type="Pfam" id="PF13187">
    <property type="entry name" value="Fer4_9"/>
    <property type="match status" value="1"/>
</dbReference>
<keyword evidence="6" id="KW-0472">Membrane</keyword>
<sequence>MQRYLFVTFVQAILIKKLRINNNTFNMSSLPQILFLLVLGTAGYILYKRINYILKTIQLGKPVQRNDNPGERWKTMLLVALGQKKMFKNLIPALLHLVIYVSFVIINLEVLEFIIDGIVGTHRVFAPFLAGFYSIAMNFFEFLALGVLISCLIFLIRRNITKVPRLNMVELKGWPKLDANLILVIEIVLMMAILTMNATDQILAYRGVGGYIPLGGLWISSSIQGIFAGLESSTLVLIERAAWWFHIIGILGFAIYVTYSKHLHIFLAFPNTWYSNLEPKGKMPNMETVTHEVKMMLGMPTDPQATETAEVGRFGAKDVNDLSRINLLNAFSCTECGRCTAECPANITGKKLSPRKIMMDTRDRAEEVSNNLIAGKKGLDDGKSLLGDYITQEEINACTNCNACVEACPVNIDPLAIIIELRRYTAMEESGSPAQWNAMFQNIETSFAPWKFPPTDRFNWAADLNKEKSKNSIL</sequence>
<dbReference type="Proteomes" id="UP000014974">
    <property type="component" value="Unassembled WGS sequence"/>
</dbReference>
<gene>
    <name evidence="8" type="ORF">ADICYQ_5099</name>
</gene>
<dbReference type="PANTHER" id="PTHR43255:SF1">
    <property type="entry name" value="IRON-SULFUR-BINDING OXIDOREDUCTASE FADF-RELATED"/>
    <property type="match status" value="1"/>
</dbReference>
<comment type="caution">
    <text evidence="8">The sequence shown here is derived from an EMBL/GenBank/DDBJ whole genome shotgun (WGS) entry which is preliminary data.</text>
</comment>
<dbReference type="InterPro" id="IPR017896">
    <property type="entry name" value="4Fe4S_Fe-S-bd"/>
</dbReference>
<dbReference type="GO" id="GO:0016491">
    <property type="term" value="F:oxidoreductase activity"/>
    <property type="evidence" value="ECO:0007669"/>
    <property type="project" value="UniProtKB-KW"/>
</dbReference>
<evidence type="ECO:0000256" key="6">
    <source>
        <dbReference type="SAM" id="Phobius"/>
    </source>
</evidence>
<evidence type="ECO:0000256" key="2">
    <source>
        <dbReference type="ARBA" id="ARBA00022723"/>
    </source>
</evidence>
<dbReference type="Gene3D" id="1.20.950.20">
    <property type="entry name" value="Transmembrane di-heme cytochromes, Chain C"/>
    <property type="match status" value="1"/>
</dbReference>
<keyword evidence="1" id="KW-0004">4Fe-4S</keyword>
<feature type="transmembrane region" description="Helical" evidence="6">
    <location>
        <begin position="210"/>
        <end position="230"/>
    </location>
</feature>
<dbReference type="PANTHER" id="PTHR43255">
    <property type="entry name" value="IRON-SULFUR-BINDING OXIDOREDUCTASE FADF-RELATED-RELATED"/>
    <property type="match status" value="1"/>
</dbReference>
<dbReference type="EMBL" id="ATNM01000172">
    <property type="protein sequence ID" value="EPR65954.1"/>
    <property type="molecule type" value="Genomic_DNA"/>
</dbReference>
<dbReference type="PROSITE" id="PS51379">
    <property type="entry name" value="4FE4S_FER_2"/>
    <property type="match status" value="2"/>
</dbReference>
<evidence type="ECO:0000256" key="1">
    <source>
        <dbReference type="ARBA" id="ARBA00022485"/>
    </source>
</evidence>
<feature type="transmembrane region" description="Helical" evidence="6">
    <location>
        <begin position="93"/>
        <end position="115"/>
    </location>
</feature>
<feature type="domain" description="4Fe-4S ferredoxin-type" evidence="7">
    <location>
        <begin position="388"/>
        <end position="418"/>
    </location>
</feature>
<evidence type="ECO:0000256" key="4">
    <source>
        <dbReference type="ARBA" id="ARBA00023004"/>
    </source>
</evidence>
<dbReference type="PROSITE" id="PS00198">
    <property type="entry name" value="4FE4S_FER_1"/>
    <property type="match status" value="1"/>
</dbReference>
<name>S7WGR2_9BACT</name>
<dbReference type="Gene3D" id="1.10.1060.10">
    <property type="entry name" value="Alpha-helical ferredoxin"/>
    <property type="match status" value="1"/>
</dbReference>
<keyword evidence="6" id="KW-1133">Transmembrane helix</keyword>
<proteinExistence type="predicted"/>
<dbReference type="SUPFAM" id="SSF103501">
    <property type="entry name" value="Respiratory nitrate reductase 1 gamma chain"/>
    <property type="match status" value="1"/>
</dbReference>
<feature type="transmembrane region" description="Helical" evidence="6">
    <location>
        <begin position="177"/>
        <end position="198"/>
    </location>
</feature>
<dbReference type="InterPro" id="IPR009051">
    <property type="entry name" value="Helical_ferredxn"/>
</dbReference>
<dbReference type="InterPro" id="IPR017900">
    <property type="entry name" value="4Fe4S_Fe_S_CS"/>
</dbReference>
<dbReference type="SUPFAM" id="SSF46548">
    <property type="entry name" value="alpha-helical ferredoxin"/>
    <property type="match status" value="1"/>
</dbReference>
<dbReference type="GO" id="GO:0046872">
    <property type="term" value="F:metal ion binding"/>
    <property type="evidence" value="ECO:0007669"/>
    <property type="project" value="UniProtKB-KW"/>
</dbReference>
<feature type="transmembrane region" description="Helical" evidence="6">
    <location>
        <begin position="135"/>
        <end position="156"/>
    </location>
</feature>
<keyword evidence="3" id="KW-0560">Oxidoreductase</keyword>
<dbReference type="PATRIC" id="fig|641524.5.peg.5056"/>
<evidence type="ECO:0000259" key="7">
    <source>
        <dbReference type="PROSITE" id="PS51379"/>
    </source>
</evidence>
<dbReference type="InterPro" id="IPR051460">
    <property type="entry name" value="HdrC_iron-sulfur_subunit"/>
</dbReference>
<organism evidence="8 9">
    <name type="scientific">Cyclobacterium qasimii M12-11B</name>
    <dbReference type="NCBI Taxonomy" id="641524"/>
    <lineage>
        <taxon>Bacteria</taxon>
        <taxon>Pseudomonadati</taxon>
        <taxon>Bacteroidota</taxon>
        <taxon>Cytophagia</taxon>
        <taxon>Cytophagales</taxon>
        <taxon>Cyclobacteriaceae</taxon>
        <taxon>Cyclobacterium</taxon>
    </lineage>
</organism>
<evidence type="ECO:0000256" key="5">
    <source>
        <dbReference type="ARBA" id="ARBA00023014"/>
    </source>
</evidence>
<evidence type="ECO:0000256" key="3">
    <source>
        <dbReference type="ARBA" id="ARBA00023002"/>
    </source>
</evidence>
<dbReference type="InterPro" id="IPR036197">
    <property type="entry name" value="NarG-like_sf"/>
</dbReference>
<dbReference type="AlphaFoldDB" id="S7WGR2"/>
<evidence type="ECO:0000313" key="9">
    <source>
        <dbReference type="Proteomes" id="UP000014974"/>
    </source>
</evidence>
<feature type="transmembrane region" description="Helical" evidence="6">
    <location>
        <begin position="242"/>
        <end position="259"/>
    </location>
</feature>
<dbReference type="eggNOG" id="COG1150">
    <property type="taxonomic scope" value="Bacteria"/>
</dbReference>
<keyword evidence="4" id="KW-0408">Iron</keyword>
<feature type="domain" description="4Fe-4S ferredoxin-type" evidence="7">
    <location>
        <begin position="323"/>
        <end position="355"/>
    </location>
</feature>
<keyword evidence="2" id="KW-0479">Metal-binding</keyword>
<protein>
    <submittedName>
        <fullName evidence="8">Iron-sulfur-binding reductase</fullName>
    </submittedName>
</protein>
<feature type="transmembrane region" description="Helical" evidence="6">
    <location>
        <begin position="29"/>
        <end position="47"/>
    </location>
</feature>